<evidence type="ECO:0008006" key="4">
    <source>
        <dbReference type="Google" id="ProtNLM"/>
    </source>
</evidence>
<accession>A0A8K0LCB6</accession>
<dbReference type="Proteomes" id="UP000809789">
    <property type="component" value="Unassembled WGS sequence"/>
</dbReference>
<comment type="caution">
    <text evidence="2">The sequence shown here is derived from an EMBL/GenBank/DDBJ whole genome shotgun (WGS) entry which is preliminary data.</text>
</comment>
<dbReference type="SUPFAM" id="SSF50630">
    <property type="entry name" value="Acid proteases"/>
    <property type="match status" value="1"/>
</dbReference>
<sequence length="356" mass="37205">MHQYQLLLLAALASAAPSQQKTDQYISMPVLFKHGNYPSTINDGSNYLFVPGPCNKSVQNFYNWPASSSAKNKKAANLAYAYGGNGKIVSGGATVVDTMSFTNGKWPAITSQKVGLANLSVFSMWFDQTPAAANGTFHGTLLLGALPPKSKYSGELVGIKVDPPESTYLGYYVSAPTVSIAHVSTPKSAAKKIKSSDASVKRCFVDSGTGEDGLAIDEATFLTASGLIKYDLNGQMFIAYNGTCDKIPRNATIDFSFPAVKGGVATVKIPLRGYARGSLDEVEGAEKNVCGLSMTLGNSNCVLGAPFFSGAMLAFGDNPTQVAIAQGGVSKGAQKGPSGIGKVKVVGKGQKLLDVI</sequence>
<protein>
    <recommendedName>
        <fullName evidence="4">Peptidase A1 domain-containing protein</fullName>
    </recommendedName>
</protein>
<name>A0A8K0LCB6_9PEZI</name>
<proteinExistence type="predicted"/>
<dbReference type="AlphaFoldDB" id="A0A8K0LCB6"/>
<evidence type="ECO:0000313" key="3">
    <source>
        <dbReference type="Proteomes" id="UP000809789"/>
    </source>
</evidence>
<keyword evidence="1" id="KW-0732">Signal</keyword>
<dbReference type="EMBL" id="JAESVG020000003">
    <property type="protein sequence ID" value="KAG8629603.1"/>
    <property type="molecule type" value="Genomic_DNA"/>
</dbReference>
<reference evidence="2" key="1">
    <citation type="submission" date="2021-07" db="EMBL/GenBank/DDBJ databases">
        <title>Elsinoe batatas strain:CRI-CJ2 Genome sequencing and assembly.</title>
        <authorList>
            <person name="Huang L."/>
        </authorList>
    </citation>
    <scope>NUCLEOTIDE SEQUENCE</scope>
    <source>
        <strain evidence="2">CRI-CJ2</strain>
    </source>
</reference>
<feature type="chain" id="PRO_5035478945" description="Peptidase A1 domain-containing protein" evidence="1">
    <location>
        <begin position="19"/>
        <end position="356"/>
    </location>
</feature>
<evidence type="ECO:0000256" key="1">
    <source>
        <dbReference type="SAM" id="SignalP"/>
    </source>
</evidence>
<organism evidence="2 3">
    <name type="scientific">Elsinoe batatas</name>
    <dbReference type="NCBI Taxonomy" id="2601811"/>
    <lineage>
        <taxon>Eukaryota</taxon>
        <taxon>Fungi</taxon>
        <taxon>Dikarya</taxon>
        <taxon>Ascomycota</taxon>
        <taxon>Pezizomycotina</taxon>
        <taxon>Dothideomycetes</taxon>
        <taxon>Dothideomycetidae</taxon>
        <taxon>Myriangiales</taxon>
        <taxon>Elsinoaceae</taxon>
        <taxon>Elsinoe</taxon>
    </lineage>
</organism>
<dbReference type="InterPro" id="IPR021109">
    <property type="entry name" value="Peptidase_aspartic_dom_sf"/>
</dbReference>
<keyword evidence="3" id="KW-1185">Reference proteome</keyword>
<gene>
    <name evidence="2" type="ORF">KVT40_003468</name>
</gene>
<evidence type="ECO:0000313" key="2">
    <source>
        <dbReference type="EMBL" id="KAG8629603.1"/>
    </source>
</evidence>
<dbReference type="OrthoDB" id="771136at2759"/>
<feature type="signal peptide" evidence="1">
    <location>
        <begin position="1"/>
        <end position="18"/>
    </location>
</feature>
<dbReference type="Gene3D" id="2.40.70.10">
    <property type="entry name" value="Acid Proteases"/>
    <property type="match status" value="1"/>
</dbReference>